<reference evidence="1" key="2">
    <citation type="submission" date="2017-11" db="EMBL/GenBank/DDBJ databases">
        <title>Coralsnake Venomics: Analyses of Venom Gland Transcriptomes and Proteomes of Six Brazilian Taxa.</title>
        <authorList>
            <person name="Aird S.D."/>
            <person name="Jorge da Silva N."/>
            <person name="Qiu L."/>
            <person name="Villar-Briones A."/>
            <person name="Aparecida-Saddi V."/>
            <person name="Campos-Telles M.P."/>
            <person name="Grau M."/>
            <person name="Mikheyev A.S."/>
        </authorList>
    </citation>
    <scope>NUCLEOTIDE SEQUENCE</scope>
    <source>
        <tissue evidence="1">Venom_gland</tissue>
    </source>
</reference>
<protein>
    <submittedName>
        <fullName evidence="1">Uncharacterized protein</fullName>
    </submittedName>
</protein>
<accession>A0A2D4G9Y1</accession>
<organism evidence="1">
    <name type="scientific">Micrurus corallinus</name>
    <name type="common">Brazilian coral snake</name>
    <dbReference type="NCBI Taxonomy" id="54390"/>
    <lineage>
        <taxon>Eukaryota</taxon>
        <taxon>Metazoa</taxon>
        <taxon>Chordata</taxon>
        <taxon>Craniata</taxon>
        <taxon>Vertebrata</taxon>
        <taxon>Euteleostomi</taxon>
        <taxon>Lepidosauria</taxon>
        <taxon>Squamata</taxon>
        <taxon>Bifurcata</taxon>
        <taxon>Unidentata</taxon>
        <taxon>Episquamata</taxon>
        <taxon>Toxicofera</taxon>
        <taxon>Serpentes</taxon>
        <taxon>Colubroidea</taxon>
        <taxon>Elapidae</taxon>
        <taxon>Elapinae</taxon>
        <taxon>Micrurus</taxon>
    </lineage>
</organism>
<reference evidence="1" key="1">
    <citation type="submission" date="2017-07" db="EMBL/GenBank/DDBJ databases">
        <authorList>
            <person name="Mikheyev A."/>
            <person name="Grau M."/>
        </authorList>
    </citation>
    <scope>NUCLEOTIDE SEQUENCE</scope>
    <source>
        <tissue evidence="1">Venom_gland</tissue>
    </source>
</reference>
<dbReference type="AlphaFoldDB" id="A0A2D4G9Y1"/>
<sequence length="101" mass="11688">MDFGINAFFERSKNLIKEIEKDIEALFWLLEVINLPLFLQGCMGKKVSGPSNQVLYCYGLKKTKPESSAISRIGGTTKWFNYSQWFFSLKRGTSEYIKLTF</sequence>
<evidence type="ECO:0000313" key="1">
    <source>
        <dbReference type="EMBL" id="LAA56565.1"/>
    </source>
</evidence>
<proteinExistence type="predicted"/>
<dbReference type="EMBL" id="IACJ01109868">
    <property type="protein sequence ID" value="LAA56565.1"/>
    <property type="molecule type" value="Transcribed_RNA"/>
</dbReference>
<name>A0A2D4G9Y1_MICCO</name>